<accession>A0AAD5UMU3</accession>
<comment type="caution">
    <text evidence="1">The sequence shown here is derived from an EMBL/GenBank/DDBJ whole genome shotgun (WGS) entry which is preliminary data.</text>
</comment>
<sequence length="377" mass="43213">MNFESLVQKSIEFHSLPALGRVKTIENRIQSIAKYKPSSEILKHAQGTRIITHRKTVAVIEKFLENKREVGSLLERQLYAGMTSKDLIKRLIVKRPLVFMNPSDTTLKLDGKYLPTTREWKNVPHGSLELPIQEYLTYEEMAISALVGVSTPTYFINNGNKFNHAEFDESHQDFGIVVGLVGSRFENPDEMESRFILKGDVPDEWKPVYSSKHSNGFSEQRYRERMRITFETLVAEAEERGKEYQKKVYLNVTGLGLGVWRYSDQQPSIFIDEFVKVLKDTRTEYIHTVNFAWINGAFPPKVRDIKIISTKRNLADKLDEDLLLVGTYAWDSNSFPGNEYYLGSLSGSMDPAAACCCTISELQNPLINDFTNRINIY</sequence>
<evidence type="ECO:0000313" key="2">
    <source>
        <dbReference type="Proteomes" id="UP001210925"/>
    </source>
</evidence>
<gene>
    <name evidence="1" type="ORF">HK103_000034</name>
</gene>
<organism evidence="1 2">
    <name type="scientific">Boothiomyces macroporosus</name>
    <dbReference type="NCBI Taxonomy" id="261099"/>
    <lineage>
        <taxon>Eukaryota</taxon>
        <taxon>Fungi</taxon>
        <taxon>Fungi incertae sedis</taxon>
        <taxon>Chytridiomycota</taxon>
        <taxon>Chytridiomycota incertae sedis</taxon>
        <taxon>Chytridiomycetes</taxon>
        <taxon>Rhizophydiales</taxon>
        <taxon>Terramycetaceae</taxon>
        <taxon>Boothiomyces</taxon>
    </lineage>
</organism>
<name>A0AAD5UMU3_9FUNG</name>
<dbReference type="AlphaFoldDB" id="A0AAD5UMU3"/>
<dbReference type="Pfam" id="PF16062">
    <property type="entry name" value="MavL-like"/>
    <property type="match status" value="2"/>
</dbReference>
<keyword evidence="2" id="KW-1185">Reference proteome</keyword>
<dbReference type="Proteomes" id="UP001210925">
    <property type="component" value="Unassembled WGS sequence"/>
</dbReference>
<reference evidence="1" key="1">
    <citation type="submission" date="2020-05" db="EMBL/GenBank/DDBJ databases">
        <title>Phylogenomic resolution of chytrid fungi.</title>
        <authorList>
            <person name="Stajich J.E."/>
            <person name="Amses K."/>
            <person name="Simmons R."/>
            <person name="Seto K."/>
            <person name="Myers J."/>
            <person name="Bonds A."/>
            <person name="Quandt C.A."/>
            <person name="Barry K."/>
            <person name="Liu P."/>
            <person name="Grigoriev I."/>
            <person name="Longcore J.E."/>
            <person name="James T.Y."/>
        </authorList>
    </citation>
    <scope>NUCLEOTIDE SEQUENCE</scope>
    <source>
        <strain evidence="1">PLAUS21</strain>
    </source>
</reference>
<protein>
    <submittedName>
        <fullName evidence="1">Uncharacterized protein</fullName>
    </submittedName>
</protein>
<dbReference type="EMBL" id="JADGKB010000001">
    <property type="protein sequence ID" value="KAJ3262505.1"/>
    <property type="molecule type" value="Genomic_DNA"/>
</dbReference>
<proteinExistence type="predicted"/>
<evidence type="ECO:0000313" key="1">
    <source>
        <dbReference type="EMBL" id="KAJ3262505.1"/>
    </source>
</evidence>
<dbReference type="InterPro" id="IPR032063">
    <property type="entry name" value="MavL-like"/>
</dbReference>